<comment type="caution">
    <text evidence="2">The sequence shown here is derived from an EMBL/GenBank/DDBJ whole genome shotgun (WGS) entry which is preliminary data.</text>
</comment>
<evidence type="ECO:0000313" key="2">
    <source>
        <dbReference type="EMBL" id="RLN13318.1"/>
    </source>
</evidence>
<dbReference type="EMBL" id="PQIB02000006">
    <property type="protein sequence ID" value="RLN13318.1"/>
    <property type="molecule type" value="Genomic_DNA"/>
</dbReference>
<feature type="compositionally biased region" description="Basic residues" evidence="1">
    <location>
        <begin position="30"/>
        <end position="40"/>
    </location>
</feature>
<organism evidence="2 3">
    <name type="scientific">Panicum miliaceum</name>
    <name type="common">Proso millet</name>
    <name type="synonym">Broomcorn millet</name>
    <dbReference type="NCBI Taxonomy" id="4540"/>
    <lineage>
        <taxon>Eukaryota</taxon>
        <taxon>Viridiplantae</taxon>
        <taxon>Streptophyta</taxon>
        <taxon>Embryophyta</taxon>
        <taxon>Tracheophyta</taxon>
        <taxon>Spermatophyta</taxon>
        <taxon>Magnoliopsida</taxon>
        <taxon>Liliopsida</taxon>
        <taxon>Poales</taxon>
        <taxon>Poaceae</taxon>
        <taxon>PACMAD clade</taxon>
        <taxon>Panicoideae</taxon>
        <taxon>Panicodae</taxon>
        <taxon>Paniceae</taxon>
        <taxon>Panicinae</taxon>
        <taxon>Panicum</taxon>
        <taxon>Panicum sect. Panicum</taxon>
    </lineage>
</organism>
<feature type="compositionally biased region" description="Basic and acidic residues" evidence="1">
    <location>
        <begin position="86"/>
        <end position="100"/>
    </location>
</feature>
<dbReference type="OrthoDB" id="10674896at2759"/>
<sequence>MRPRPSALVRLGRMPPSPWTPGSLEQAPGRRQRKKSRRPRSQLVCSLPARPVDGRVPARQRLGRRKRVFAPDSGRWRETLAGQSVRDSDDAGRNRRDNAGSRKRISALGVDDWREVLSRGAGKWERRGTISVSY</sequence>
<dbReference type="Proteomes" id="UP000275267">
    <property type="component" value="Unassembled WGS sequence"/>
</dbReference>
<dbReference type="AlphaFoldDB" id="A0A3L6S4J4"/>
<keyword evidence="3" id="KW-1185">Reference proteome</keyword>
<protein>
    <submittedName>
        <fullName evidence="2">Uncharacterized protein</fullName>
    </submittedName>
</protein>
<name>A0A3L6S4J4_PANMI</name>
<proteinExistence type="predicted"/>
<gene>
    <name evidence="2" type="ORF">C2845_PM09G24920</name>
</gene>
<evidence type="ECO:0000256" key="1">
    <source>
        <dbReference type="SAM" id="MobiDB-lite"/>
    </source>
</evidence>
<accession>A0A3L6S4J4</accession>
<feature type="region of interest" description="Disordered" evidence="1">
    <location>
        <begin position="1"/>
        <end position="102"/>
    </location>
</feature>
<reference evidence="3" key="1">
    <citation type="journal article" date="2019" name="Nat. Commun.">
        <title>The genome of broomcorn millet.</title>
        <authorList>
            <person name="Zou C."/>
            <person name="Miki D."/>
            <person name="Li D."/>
            <person name="Tang Q."/>
            <person name="Xiao L."/>
            <person name="Rajput S."/>
            <person name="Deng P."/>
            <person name="Jia W."/>
            <person name="Huang R."/>
            <person name="Zhang M."/>
            <person name="Sun Y."/>
            <person name="Hu J."/>
            <person name="Fu X."/>
            <person name="Schnable P.S."/>
            <person name="Li F."/>
            <person name="Zhang H."/>
            <person name="Feng B."/>
            <person name="Zhu X."/>
            <person name="Liu R."/>
            <person name="Schnable J.C."/>
            <person name="Zhu J.-K."/>
            <person name="Zhang H."/>
        </authorList>
    </citation>
    <scope>NUCLEOTIDE SEQUENCE [LARGE SCALE GENOMIC DNA]</scope>
</reference>
<evidence type="ECO:0000313" key="3">
    <source>
        <dbReference type="Proteomes" id="UP000275267"/>
    </source>
</evidence>